<reference evidence="2 3" key="1">
    <citation type="journal article" date="2021" name="BMC Biol.">
        <title>Horizontally acquired antibacterial genes associated with adaptive radiation of ladybird beetles.</title>
        <authorList>
            <person name="Li H.S."/>
            <person name="Tang X.F."/>
            <person name="Huang Y.H."/>
            <person name="Xu Z.Y."/>
            <person name="Chen M.L."/>
            <person name="Du X.Y."/>
            <person name="Qiu B.Y."/>
            <person name="Chen P.T."/>
            <person name="Zhang W."/>
            <person name="Slipinski A."/>
            <person name="Escalona H.E."/>
            <person name="Waterhouse R.M."/>
            <person name="Zwick A."/>
            <person name="Pang H."/>
        </authorList>
    </citation>
    <scope>NUCLEOTIDE SEQUENCE [LARGE SCALE GENOMIC DNA]</scope>
    <source>
        <strain evidence="2">SYSU2018</strain>
    </source>
</reference>
<comment type="caution">
    <text evidence="2">The sequence shown here is derived from an EMBL/GenBank/DDBJ whole genome shotgun (WGS) entry which is preliminary data.</text>
</comment>
<protein>
    <submittedName>
        <fullName evidence="2">Uncharacterized protein</fullName>
    </submittedName>
</protein>
<dbReference type="EMBL" id="JABFTP020000021">
    <property type="protein sequence ID" value="KAL3268834.1"/>
    <property type="molecule type" value="Genomic_DNA"/>
</dbReference>
<proteinExistence type="predicted"/>
<keyword evidence="3" id="KW-1185">Reference proteome</keyword>
<organism evidence="2 3">
    <name type="scientific">Cryptolaemus montrouzieri</name>
    <dbReference type="NCBI Taxonomy" id="559131"/>
    <lineage>
        <taxon>Eukaryota</taxon>
        <taxon>Metazoa</taxon>
        <taxon>Ecdysozoa</taxon>
        <taxon>Arthropoda</taxon>
        <taxon>Hexapoda</taxon>
        <taxon>Insecta</taxon>
        <taxon>Pterygota</taxon>
        <taxon>Neoptera</taxon>
        <taxon>Endopterygota</taxon>
        <taxon>Coleoptera</taxon>
        <taxon>Polyphaga</taxon>
        <taxon>Cucujiformia</taxon>
        <taxon>Coccinelloidea</taxon>
        <taxon>Coccinellidae</taxon>
        <taxon>Scymninae</taxon>
        <taxon>Scymnini</taxon>
        <taxon>Cryptolaemus</taxon>
    </lineage>
</organism>
<gene>
    <name evidence="2" type="ORF">HHI36_007926</name>
</gene>
<name>A0ABD2MRG2_9CUCU</name>
<evidence type="ECO:0000313" key="2">
    <source>
        <dbReference type="EMBL" id="KAL3268834.1"/>
    </source>
</evidence>
<dbReference type="AlphaFoldDB" id="A0ABD2MRG2"/>
<dbReference type="Proteomes" id="UP001516400">
    <property type="component" value="Unassembled WGS sequence"/>
</dbReference>
<evidence type="ECO:0000256" key="1">
    <source>
        <dbReference type="SAM" id="MobiDB-lite"/>
    </source>
</evidence>
<feature type="compositionally biased region" description="Low complexity" evidence="1">
    <location>
        <begin position="7"/>
        <end position="20"/>
    </location>
</feature>
<feature type="region of interest" description="Disordered" evidence="1">
    <location>
        <begin position="1"/>
        <end position="20"/>
    </location>
</feature>
<evidence type="ECO:0000313" key="3">
    <source>
        <dbReference type="Proteomes" id="UP001516400"/>
    </source>
</evidence>
<feature type="non-terminal residue" evidence="2">
    <location>
        <position position="54"/>
    </location>
</feature>
<accession>A0ABD2MRG2</accession>
<sequence length="54" mass="6088">MSRKKSFCSSCSSGKSSANSSETYPLIFVQPKSYGSLVASYEFYKFSRNKEKTQ</sequence>